<keyword evidence="2" id="KW-0436">Ligase</keyword>
<keyword evidence="3" id="KW-1185">Reference proteome</keyword>
<gene>
    <name evidence="2" type="ORF">GKE73_16780</name>
</gene>
<dbReference type="EMBL" id="WLYX01000001">
    <property type="protein sequence ID" value="MTD34075.1"/>
    <property type="molecule type" value="Genomic_DNA"/>
</dbReference>
<dbReference type="InterPro" id="IPR001357">
    <property type="entry name" value="BRCT_dom"/>
</dbReference>
<sequence>MYKDSNGQVANAITLKDRIKRDTAEFVGICKGLIADGVIVQDEVEFICNWMRAHPHLLDTWPMSVLIDRLGEILADGVVDQDEELDLLKLIGSITGGNPVGNVQSLSTDLPLTHPAPDISFNGTTFCVTGTFEFGSRSKVSEAIIQRGGIISPSVKRDTNVLVIGAIGSRDWKQSTFGTKIEKAISYQQKGINILIVSESHFTNFLAMGQ</sequence>
<evidence type="ECO:0000313" key="3">
    <source>
        <dbReference type="Proteomes" id="UP000446658"/>
    </source>
</evidence>
<comment type="caution">
    <text evidence="2">The sequence shown here is derived from an EMBL/GenBank/DDBJ whole genome shotgun (WGS) entry which is preliminary data.</text>
</comment>
<dbReference type="GO" id="GO:0016874">
    <property type="term" value="F:ligase activity"/>
    <property type="evidence" value="ECO:0007669"/>
    <property type="project" value="UniProtKB-KW"/>
</dbReference>
<accession>A0A844GHV5</accession>
<dbReference type="AlphaFoldDB" id="A0A844GHV5"/>
<reference evidence="2 3" key="1">
    <citation type="submission" date="2019-11" db="EMBL/GenBank/DDBJ databases">
        <title>Draft genome sequence of Paludibacterium sp. dN18-1.</title>
        <authorList>
            <person name="Im W.-T."/>
        </authorList>
    </citation>
    <scope>NUCLEOTIDE SEQUENCE [LARGE SCALE GENOMIC DNA]</scope>
    <source>
        <strain evidence="3">dN 18-1</strain>
    </source>
</reference>
<dbReference type="PROSITE" id="PS50172">
    <property type="entry name" value="BRCT"/>
    <property type="match status" value="1"/>
</dbReference>
<proteinExistence type="predicted"/>
<evidence type="ECO:0000259" key="1">
    <source>
        <dbReference type="PROSITE" id="PS50172"/>
    </source>
</evidence>
<feature type="domain" description="BRCT" evidence="1">
    <location>
        <begin position="116"/>
        <end position="210"/>
    </location>
</feature>
<dbReference type="Proteomes" id="UP000446658">
    <property type="component" value="Unassembled WGS sequence"/>
</dbReference>
<dbReference type="Pfam" id="PF00533">
    <property type="entry name" value="BRCT"/>
    <property type="match status" value="1"/>
</dbReference>
<dbReference type="SUPFAM" id="SSF52113">
    <property type="entry name" value="BRCT domain"/>
    <property type="match status" value="1"/>
</dbReference>
<name>A0A844GHV5_9NEIS</name>
<evidence type="ECO:0000313" key="2">
    <source>
        <dbReference type="EMBL" id="MTD34075.1"/>
    </source>
</evidence>
<dbReference type="InterPro" id="IPR036420">
    <property type="entry name" value="BRCT_dom_sf"/>
</dbReference>
<dbReference type="Gene3D" id="3.40.50.10190">
    <property type="entry name" value="BRCT domain"/>
    <property type="match status" value="1"/>
</dbReference>
<protein>
    <submittedName>
        <fullName evidence="2">NAD-dependent DNA ligase</fullName>
    </submittedName>
</protein>
<organism evidence="2 3">
    <name type="scientific">Paludibacterium denitrificans</name>
    <dbReference type="NCBI Taxonomy" id="2675226"/>
    <lineage>
        <taxon>Bacteria</taxon>
        <taxon>Pseudomonadati</taxon>
        <taxon>Pseudomonadota</taxon>
        <taxon>Betaproteobacteria</taxon>
        <taxon>Neisseriales</taxon>
        <taxon>Chromobacteriaceae</taxon>
        <taxon>Paludibacterium</taxon>
    </lineage>
</organism>
<dbReference type="CDD" id="cd17748">
    <property type="entry name" value="BRCT_DNA_ligase_like"/>
    <property type="match status" value="1"/>
</dbReference>
<dbReference type="RefSeq" id="WP_230371264.1">
    <property type="nucleotide sequence ID" value="NZ_WLYX01000001.1"/>
</dbReference>